<sequence>MSAVSGKWLLTGNIISRVVGFVSRPINLEMKPGPDSLKTQYLWLALMCEDLEIVWCGKCRTACSTV</sequence>
<accession>A0AAE0YIN5</accession>
<dbReference type="EMBL" id="JAWDGP010006228">
    <property type="protein sequence ID" value="KAK3745320.1"/>
    <property type="molecule type" value="Genomic_DNA"/>
</dbReference>
<dbReference type="AlphaFoldDB" id="A0AAE0YIN5"/>
<name>A0AAE0YIN5_9GAST</name>
<dbReference type="Proteomes" id="UP001283361">
    <property type="component" value="Unassembled WGS sequence"/>
</dbReference>
<evidence type="ECO:0000313" key="1">
    <source>
        <dbReference type="EMBL" id="KAK3745320.1"/>
    </source>
</evidence>
<protein>
    <submittedName>
        <fullName evidence="1">Uncharacterized protein</fullName>
    </submittedName>
</protein>
<keyword evidence="2" id="KW-1185">Reference proteome</keyword>
<organism evidence="1 2">
    <name type="scientific">Elysia crispata</name>
    <name type="common">lettuce slug</name>
    <dbReference type="NCBI Taxonomy" id="231223"/>
    <lineage>
        <taxon>Eukaryota</taxon>
        <taxon>Metazoa</taxon>
        <taxon>Spiralia</taxon>
        <taxon>Lophotrochozoa</taxon>
        <taxon>Mollusca</taxon>
        <taxon>Gastropoda</taxon>
        <taxon>Heterobranchia</taxon>
        <taxon>Euthyneura</taxon>
        <taxon>Panpulmonata</taxon>
        <taxon>Sacoglossa</taxon>
        <taxon>Placobranchoidea</taxon>
        <taxon>Plakobranchidae</taxon>
        <taxon>Elysia</taxon>
    </lineage>
</organism>
<proteinExistence type="predicted"/>
<reference evidence="1" key="1">
    <citation type="journal article" date="2023" name="G3 (Bethesda)">
        <title>A reference genome for the long-term kleptoplast-retaining sea slug Elysia crispata morphotype clarki.</title>
        <authorList>
            <person name="Eastman K.E."/>
            <person name="Pendleton A.L."/>
            <person name="Shaikh M.A."/>
            <person name="Suttiyut T."/>
            <person name="Ogas R."/>
            <person name="Tomko P."/>
            <person name="Gavelis G."/>
            <person name="Widhalm J.R."/>
            <person name="Wisecaver J.H."/>
        </authorList>
    </citation>
    <scope>NUCLEOTIDE SEQUENCE</scope>
    <source>
        <strain evidence="1">ECLA1</strain>
    </source>
</reference>
<gene>
    <name evidence="1" type="ORF">RRG08_012900</name>
</gene>
<evidence type="ECO:0000313" key="2">
    <source>
        <dbReference type="Proteomes" id="UP001283361"/>
    </source>
</evidence>
<comment type="caution">
    <text evidence="1">The sequence shown here is derived from an EMBL/GenBank/DDBJ whole genome shotgun (WGS) entry which is preliminary data.</text>
</comment>